<proteinExistence type="predicted"/>
<evidence type="ECO:0000313" key="2">
    <source>
        <dbReference type="Proteomes" id="UP000324222"/>
    </source>
</evidence>
<name>A0A5B7K1T8_PORTR</name>
<organism evidence="1 2">
    <name type="scientific">Portunus trituberculatus</name>
    <name type="common">Swimming crab</name>
    <name type="synonym">Neptunus trituberculatus</name>
    <dbReference type="NCBI Taxonomy" id="210409"/>
    <lineage>
        <taxon>Eukaryota</taxon>
        <taxon>Metazoa</taxon>
        <taxon>Ecdysozoa</taxon>
        <taxon>Arthropoda</taxon>
        <taxon>Crustacea</taxon>
        <taxon>Multicrustacea</taxon>
        <taxon>Malacostraca</taxon>
        <taxon>Eumalacostraca</taxon>
        <taxon>Eucarida</taxon>
        <taxon>Decapoda</taxon>
        <taxon>Pleocyemata</taxon>
        <taxon>Brachyura</taxon>
        <taxon>Eubrachyura</taxon>
        <taxon>Portunoidea</taxon>
        <taxon>Portunidae</taxon>
        <taxon>Portuninae</taxon>
        <taxon>Portunus</taxon>
    </lineage>
</organism>
<evidence type="ECO:0000313" key="1">
    <source>
        <dbReference type="EMBL" id="MPD00856.1"/>
    </source>
</evidence>
<keyword evidence="2" id="KW-1185">Reference proteome</keyword>
<protein>
    <submittedName>
        <fullName evidence="1">Uncharacterized protein</fullName>
    </submittedName>
</protein>
<accession>A0A5B7K1T8</accession>
<sequence>MTFADNWVWQQVARRVCDCWATGSGCGTNESPTTQHARTPTHATTCKQDGPFFTPTRHHAHTSRSPHANTLQYTQPHLHVSAGTPVRPHVHACFCLS</sequence>
<comment type="caution">
    <text evidence="1">The sequence shown here is derived from an EMBL/GenBank/DDBJ whole genome shotgun (WGS) entry which is preliminary data.</text>
</comment>
<reference evidence="1 2" key="1">
    <citation type="submission" date="2019-05" db="EMBL/GenBank/DDBJ databases">
        <title>Another draft genome of Portunus trituberculatus and its Hox gene families provides insights of decapod evolution.</title>
        <authorList>
            <person name="Jeong J.-H."/>
            <person name="Song I."/>
            <person name="Kim S."/>
            <person name="Choi T."/>
            <person name="Kim D."/>
            <person name="Ryu S."/>
            <person name="Kim W."/>
        </authorList>
    </citation>
    <scope>NUCLEOTIDE SEQUENCE [LARGE SCALE GENOMIC DNA]</scope>
    <source>
        <tissue evidence="1">Muscle</tissue>
    </source>
</reference>
<dbReference type="AlphaFoldDB" id="A0A5B7K1T8"/>
<gene>
    <name evidence="1" type="ORF">E2C01_096360</name>
</gene>
<dbReference type="Proteomes" id="UP000324222">
    <property type="component" value="Unassembled WGS sequence"/>
</dbReference>
<dbReference type="EMBL" id="VSRR010124724">
    <property type="protein sequence ID" value="MPD00856.1"/>
    <property type="molecule type" value="Genomic_DNA"/>
</dbReference>